<comment type="miscellaneous">
    <text evidence="3">A lyase-type mechanism (elimination/hydration) is suggested for the cleavage of the lactyl ether bond of MurNAc 6-phosphate, with the formation of an alpha,beta-unsaturated aldehyde intermediate with (E)-stereochemistry, followed by the syn addition of water to give product.</text>
</comment>
<dbReference type="InterPro" id="IPR046348">
    <property type="entry name" value="SIS_dom_sf"/>
</dbReference>
<evidence type="ECO:0000313" key="5">
    <source>
        <dbReference type="EMBL" id="KEQ24519.1"/>
    </source>
</evidence>
<organism evidence="5 6">
    <name type="scientific">Paenibacillus tyrfis</name>
    <dbReference type="NCBI Taxonomy" id="1501230"/>
    <lineage>
        <taxon>Bacteria</taxon>
        <taxon>Bacillati</taxon>
        <taxon>Bacillota</taxon>
        <taxon>Bacilli</taxon>
        <taxon>Bacillales</taxon>
        <taxon>Paenibacillaceae</taxon>
        <taxon>Paenibacillus</taxon>
    </lineage>
</organism>
<dbReference type="SUPFAM" id="SSF53697">
    <property type="entry name" value="SIS domain"/>
    <property type="match status" value="1"/>
</dbReference>
<comment type="caution">
    <text evidence="5">The sequence shown here is derived from an EMBL/GenBank/DDBJ whole genome shotgun (WGS) entry which is preliminary data.</text>
</comment>
<comment type="subunit">
    <text evidence="3">Homodimer.</text>
</comment>
<dbReference type="eggNOG" id="COG2103">
    <property type="taxonomic scope" value="Bacteria"/>
</dbReference>
<protein>
    <recommendedName>
        <fullName evidence="3">N-acetylmuramic acid 6-phosphate etherase</fullName>
        <shortName evidence="3">MurNAc-6-P etherase</shortName>
        <ecNumber evidence="3">4.2.1.126</ecNumber>
    </recommendedName>
    <alternativeName>
        <fullName evidence="3">N-acetylmuramic acid 6-phosphate hydrolase</fullName>
    </alternativeName>
    <alternativeName>
        <fullName evidence="3">N-acetylmuramic acid 6-phosphate lyase</fullName>
    </alternativeName>
</protein>
<dbReference type="EC" id="4.2.1.126" evidence="3"/>
<sequence length="305" mass="31830">MNAHETDRLETETRDPQAPELDLMTTVDLVRHMNEADRSVPAHVGESLADIAAAVDVIVEVIRDGGRLFYVGAGTSGRLGLLDAYECPPTFGTPPDLVQAVMAGGSNMLQADEAAEDRAEGGAEDLEACGLSPRDVVVGIAASGRTPYVAGALRYAREVGAATVAVSCVRGSLIGALADTAIEVPVGPEVVTGSTRLKAGTAQKLVLNMLSTVTMVRLGKVYGSLMVDMQPTNGKLLRRAERIVEMATGAKPEAVAHTLRQTGGVVKTAIVMLLAPAPDAGRASRLLRQAGGSVREALRLAREEA</sequence>
<proteinExistence type="inferred from homology"/>
<keyword evidence="6" id="KW-1185">Reference proteome</keyword>
<dbReference type="EMBL" id="JNVM01000016">
    <property type="protein sequence ID" value="KEQ24519.1"/>
    <property type="molecule type" value="Genomic_DNA"/>
</dbReference>
<dbReference type="PROSITE" id="PS01272">
    <property type="entry name" value="GCKR"/>
    <property type="match status" value="1"/>
</dbReference>
<dbReference type="NCBIfam" id="NF009222">
    <property type="entry name" value="PRK12570.1"/>
    <property type="match status" value="1"/>
</dbReference>
<dbReference type="GO" id="GO:0016803">
    <property type="term" value="F:ether hydrolase activity"/>
    <property type="evidence" value="ECO:0007669"/>
    <property type="project" value="TreeGrafter"/>
</dbReference>
<evidence type="ECO:0000256" key="2">
    <source>
        <dbReference type="ARBA" id="ARBA00023277"/>
    </source>
</evidence>
<comment type="function">
    <text evidence="3">Specifically catalyzes the cleavage of the D-lactyl ether substituent of MurNAc 6-phosphate, producing GlcNAc 6-phosphate and D-lactate.</text>
</comment>
<dbReference type="InterPro" id="IPR005488">
    <property type="entry name" value="Etherase_MurQ"/>
</dbReference>
<dbReference type="PANTHER" id="PTHR10088:SF4">
    <property type="entry name" value="GLUCOKINASE REGULATORY PROTEIN"/>
    <property type="match status" value="1"/>
</dbReference>
<keyword evidence="2 3" id="KW-0119">Carbohydrate metabolism</keyword>
<dbReference type="InterPro" id="IPR001347">
    <property type="entry name" value="SIS_dom"/>
</dbReference>
<comment type="pathway">
    <text evidence="3">Amino-sugar metabolism; N-acetylmuramate degradation.</text>
</comment>
<dbReference type="Pfam" id="PF22645">
    <property type="entry name" value="GKRP_SIS_N"/>
    <property type="match status" value="1"/>
</dbReference>
<evidence type="ECO:0000256" key="3">
    <source>
        <dbReference type="HAMAP-Rule" id="MF_00068"/>
    </source>
</evidence>
<dbReference type="Gene3D" id="1.10.8.1080">
    <property type="match status" value="1"/>
</dbReference>
<dbReference type="UniPathway" id="UPA00342"/>
<accession>A0A081P1E6</accession>
<comment type="similarity">
    <text evidence="3">Belongs to the GCKR-like family. MurNAc-6-P etherase subfamily.</text>
</comment>
<feature type="active site" evidence="3">
    <location>
        <position position="116"/>
    </location>
</feature>
<dbReference type="CDD" id="cd05007">
    <property type="entry name" value="SIS_Etherase"/>
    <property type="match status" value="1"/>
</dbReference>
<dbReference type="NCBIfam" id="TIGR00274">
    <property type="entry name" value="N-acetylmuramic acid 6-phosphate etherase"/>
    <property type="match status" value="1"/>
</dbReference>
<dbReference type="GO" id="GO:0016835">
    <property type="term" value="F:carbon-oxygen lyase activity"/>
    <property type="evidence" value="ECO:0007669"/>
    <property type="project" value="UniProtKB-UniRule"/>
</dbReference>
<keyword evidence="1 3" id="KW-0456">Lyase</keyword>
<gene>
    <name evidence="3" type="primary">murQ</name>
    <name evidence="5" type="ORF">ET33_09600</name>
</gene>
<dbReference type="GO" id="GO:0097367">
    <property type="term" value="F:carbohydrate derivative binding"/>
    <property type="evidence" value="ECO:0007669"/>
    <property type="project" value="InterPro"/>
</dbReference>
<feature type="domain" description="SIS" evidence="4">
    <location>
        <begin position="58"/>
        <end position="220"/>
    </location>
</feature>
<dbReference type="AlphaFoldDB" id="A0A081P1E6"/>
<dbReference type="GO" id="GO:0046348">
    <property type="term" value="P:amino sugar catabolic process"/>
    <property type="evidence" value="ECO:0007669"/>
    <property type="project" value="InterPro"/>
</dbReference>
<dbReference type="PROSITE" id="PS51464">
    <property type="entry name" value="SIS"/>
    <property type="match status" value="1"/>
</dbReference>
<reference evidence="5 6" key="1">
    <citation type="submission" date="2014-06" db="EMBL/GenBank/DDBJ databases">
        <title>Draft genome sequence of Paenibacillus sp. MSt1.</title>
        <authorList>
            <person name="Aw Y.K."/>
            <person name="Ong K.S."/>
            <person name="Gan H.M."/>
            <person name="Lee S.M."/>
        </authorList>
    </citation>
    <scope>NUCLEOTIDE SEQUENCE [LARGE SCALE GENOMIC DNA]</scope>
    <source>
        <strain evidence="5 6">MSt1</strain>
    </source>
</reference>
<dbReference type="InterPro" id="IPR040190">
    <property type="entry name" value="MURQ/GCKR"/>
</dbReference>
<dbReference type="FunFam" id="3.40.50.10490:FF:000014">
    <property type="entry name" value="N-acetylmuramic acid 6-phosphate etherase"/>
    <property type="match status" value="1"/>
</dbReference>
<dbReference type="NCBIfam" id="NF003915">
    <property type="entry name" value="PRK05441.1"/>
    <property type="match status" value="1"/>
</dbReference>
<dbReference type="Gene3D" id="3.40.50.10490">
    <property type="entry name" value="Glucose-6-phosphate isomerase like protein, domain 1"/>
    <property type="match status" value="1"/>
</dbReference>
<feature type="active site" description="Proton donor" evidence="3">
    <location>
        <position position="86"/>
    </location>
</feature>
<dbReference type="HAMAP" id="MF_00068">
    <property type="entry name" value="MurQ"/>
    <property type="match status" value="1"/>
</dbReference>
<dbReference type="GO" id="GO:0009254">
    <property type="term" value="P:peptidoglycan turnover"/>
    <property type="evidence" value="ECO:0007669"/>
    <property type="project" value="TreeGrafter"/>
</dbReference>
<dbReference type="GO" id="GO:0097173">
    <property type="term" value="P:N-acetylmuramic acid catabolic process"/>
    <property type="evidence" value="ECO:0007669"/>
    <property type="project" value="UniProtKB-UniPathway"/>
</dbReference>
<evidence type="ECO:0000259" key="4">
    <source>
        <dbReference type="PROSITE" id="PS51464"/>
    </source>
</evidence>
<dbReference type="RefSeq" id="WP_036685862.1">
    <property type="nucleotide sequence ID" value="NZ_JNVM01000016.1"/>
</dbReference>
<evidence type="ECO:0000256" key="1">
    <source>
        <dbReference type="ARBA" id="ARBA00023239"/>
    </source>
</evidence>
<dbReference type="InterPro" id="IPR005486">
    <property type="entry name" value="Glucokinase_regulatory_CS"/>
</dbReference>
<name>A0A081P1E6_9BACL</name>
<comment type="catalytic activity">
    <reaction evidence="3">
        <text>N-acetyl-D-muramate 6-phosphate + H2O = N-acetyl-D-glucosamine 6-phosphate + (R)-lactate</text>
        <dbReference type="Rhea" id="RHEA:26410"/>
        <dbReference type="ChEBI" id="CHEBI:15377"/>
        <dbReference type="ChEBI" id="CHEBI:16004"/>
        <dbReference type="ChEBI" id="CHEBI:57513"/>
        <dbReference type="ChEBI" id="CHEBI:58722"/>
        <dbReference type="EC" id="4.2.1.126"/>
    </reaction>
</comment>
<dbReference type="Proteomes" id="UP000028123">
    <property type="component" value="Unassembled WGS sequence"/>
</dbReference>
<dbReference type="OrthoDB" id="9813395at2"/>
<dbReference type="PANTHER" id="PTHR10088">
    <property type="entry name" value="GLUCOKINASE REGULATORY PROTEIN"/>
    <property type="match status" value="1"/>
</dbReference>
<evidence type="ECO:0000313" key="6">
    <source>
        <dbReference type="Proteomes" id="UP000028123"/>
    </source>
</evidence>